<organism evidence="1 2">
    <name type="scientific">Trichothecium roseum</name>
    <dbReference type="NCBI Taxonomy" id="47278"/>
    <lineage>
        <taxon>Eukaryota</taxon>
        <taxon>Fungi</taxon>
        <taxon>Dikarya</taxon>
        <taxon>Ascomycota</taxon>
        <taxon>Pezizomycotina</taxon>
        <taxon>Sordariomycetes</taxon>
        <taxon>Hypocreomycetidae</taxon>
        <taxon>Hypocreales</taxon>
        <taxon>Hypocreales incertae sedis</taxon>
        <taxon>Trichothecium</taxon>
    </lineage>
</organism>
<gene>
    <name evidence="1" type="ORF">N3K66_003078</name>
</gene>
<protein>
    <submittedName>
        <fullName evidence="1">Uncharacterized protein</fullName>
    </submittedName>
</protein>
<name>A0ACC0V4E0_9HYPO</name>
<evidence type="ECO:0000313" key="2">
    <source>
        <dbReference type="Proteomes" id="UP001163324"/>
    </source>
</evidence>
<accession>A0ACC0V4E0</accession>
<evidence type="ECO:0000313" key="1">
    <source>
        <dbReference type="EMBL" id="KAI9901261.1"/>
    </source>
</evidence>
<proteinExistence type="predicted"/>
<sequence>MKIPWLLLPVLSALVGAVDVQRRQNDDESSTSEAPAPTTSDSSSDDGEETTSEPPISTTSESDEDTTVVVTATVTGEAETITTRTYKVTTITSTRTNTVTELETTTTTERNQPTATSTVWETTTTIINAKRDVGLDIFTVEGEWIQVTATAPAEAIAMVTSEPLNPEMVKKAEPAHLAKRDTIFTTTTVTEGGDDSVTTTEVNTRTVVTVDVVDSTSTETVTETEQADASTTVTVTSTRTVTSQEGGVITSDEPLPTTSSGSGGSDGGNSGNDEGGLSTGAKAGIGAGAGVAGLVVIGALGWFCLKRRRSGPKPDPDDFLGASEVPVGAGAAGGVDRATSHHSQPTMSQGPSNPLNGGGGYIPPKRNSLHQNAMMEGYRGTALGDGRAGYAKPEPFGSAYAVPHNKLSPSPGTTNSYPTNRSSTLGADTLPEHSTPAEADSARGPSPPSATSPHAPPSAELGPGGYSARWQNPDAQEMDTSPVNHHTGPVYEMAGQNYR</sequence>
<keyword evidence="2" id="KW-1185">Reference proteome</keyword>
<dbReference type="EMBL" id="CM047942">
    <property type="protein sequence ID" value="KAI9901261.1"/>
    <property type="molecule type" value="Genomic_DNA"/>
</dbReference>
<reference evidence="1" key="1">
    <citation type="submission" date="2022-10" db="EMBL/GenBank/DDBJ databases">
        <title>Complete Genome of Trichothecium roseum strain YXFP-22015, a Plant Pathogen Isolated from Citrus.</title>
        <authorList>
            <person name="Wang Y."/>
            <person name="Zhu L."/>
        </authorList>
    </citation>
    <scope>NUCLEOTIDE SEQUENCE</scope>
    <source>
        <strain evidence="1">YXFP-22015</strain>
    </source>
</reference>
<dbReference type="Proteomes" id="UP001163324">
    <property type="component" value="Chromosome 3"/>
</dbReference>
<comment type="caution">
    <text evidence="1">The sequence shown here is derived from an EMBL/GenBank/DDBJ whole genome shotgun (WGS) entry which is preliminary data.</text>
</comment>